<evidence type="ECO:0000313" key="2">
    <source>
        <dbReference type="Proteomes" id="UP000008383"/>
    </source>
</evidence>
<accession>D4D697</accession>
<dbReference type="GeneID" id="9583306"/>
<protein>
    <submittedName>
        <fullName evidence="1">Uncharacterized protein</fullName>
    </submittedName>
</protein>
<name>D4D697_TRIVH</name>
<dbReference type="AlphaFoldDB" id="D4D697"/>
<dbReference type="HOGENOM" id="CLU_1526271_0_0_1"/>
<sequence>MNERTKVREKEEKISSWRRLEACWLVFVDVPSLCQPSSFAGIPATPNHPNYAIRLHPGPAPGQGALLISWLSLQRVSLEDGRCSRRLNCVRRAAKTLVAVGGCSGRHRHYSQHSYQPLNIPASDSDAVSWAVLFGPSQPQTDSLLLQLGCLLAIIAADDAVYLFSSRRRSLCVVAD</sequence>
<evidence type="ECO:0000313" key="1">
    <source>
        <dbReference type="EMBL" id="EFE42668.1"/>
    </source>
</evidence>
<dbReference type="Proteomes" id="UP000008383">
    <property type="component" value="Unassembled WGS sequence"/>
</dbReference>
<reference evidence="2" key="1">
    <citation type="journal article" date="2011" name="Genome Biol.">
        <title>Comparative and functional genomics provide insights into the pathogenicity of dermatophytic fungi.</title>
        <authorList>
            <person name="Burmester A."/>
            <person name="Shelest E."/>
            <person name="Gloeckner G."/>
            <person name="Heddergott C."/>
            <person name="Schindler S."/>
            <person name="Staib P."/>
            <person name="Heidel A."/>
            <person name="Felder M."/>
            <person name="Petzold A."/>
            <person name="Szafranski K."/>
            <person name="Feuermann M."/>
            <person name="Pedruzzi I."/>
            <person name="Priebe S."/>
            <person name="Groth M."/>
            <person name="Winkler R."/>
            <person name="Li W."/>
            <person name="Kniemeyer O."/>
            <person name="Schroeckh V."/>
            <person name="Hertweck C."/>
            <person name="Hube B."/>
            <person name="White T.C."/>
            <person name="Platzer M."/>
            <person name="Guthke R."/>
            <person name="Heitman J."/>
            <person name="Woestemeyer J."/>
            <person name="Zipfel P.F."/>
            <person name="Monod M."/>
            <person name="Brakhage A.A."/>
        </authorList>
    </citation>
    <scope>NUCLEOTIDE SEQUENCE [LARGE SCALE GENOMIC DNA]</scope>
    <source>
        <strain evidence="2">HKI 0517</strain>
    </source>
</reference>
<keyword evidence="2" id="KW-1185">Reference proteome</keyword>
<comment type="caution">
    <text evidence="1">The sequence shown here is derived from an EMBL/GenBank/DDBJ whole genome shotgun (WGS) entry which is preliminary data.</text>
</comment>
<dbReference type="KEGG" id="tve:TRV_02620"/>
<gene>
    <name evidence="1" type="ORF">TRV_02620</name>
</gene>
<dbReference type="EMBL" id="ACYE01000134">
    <property type="protein sequence ID" value="EFE42668.1"/>
    <property type="molecule type" value="Genomic_DNA"/>
</dbReference>
<organism evidence="1 2">
    <name type="scientific">Trichophyton verrucosum (strain HKI 0517)</name>
    <dbReference type="NCBI Taxonomy" id="663202"/>
    <lineage>
        <taxon>Eukaryota</taxon>
        <taxon>Fungi</taxon>
        <taxon>Dikarya</taxon>
        <taxon>Ascomycota</taxon>
        <taxon>Pezizomycotina</taxon>
        <taxon>Eurotiomycetes</taxon>
        <taxon>Eurotiomycetidae</taxon>
        <taxon>Onygenales</taxon>
        <taxon>Arthrodermataceae</taxon>
        <taxon>Trichophyton</taxon>
    </lineage>
</organism>
<proteinExistence type="predicted"/>
<dbReference type="RefSeq" id="XP_003023286.1">
    <property type="nucleotide sequence ID" value="XM_003023240.1"/>
</dbReference>